<dbReference type="Pfam" id="PF00296">
    <property type="entry name" value="Bac_luciferase"/>
    <property type="match status" value="1"/>
</dbReference>
<dbReference type="Proteomes" id="UP001432000">
    <property type="component" value="Chromosome"/>
</dbReference>
<dbReference type="EMBL" id="CP147846">
    <property type="protein sequence ID" value="WXG68812.1"/>
    <property type="molecule type" value="Genomic_DNA"/>
</dbReference>
<dbReference type="GO" id="GO:0016491">
    <property type="term" value="F:oxidoreductase activity"/>
    <property type="evidence" value="ECO:0007669"/>
    <property type="project" value="UniProtKB-KW"/>
</dbReference>
<evidence type="ECO:0000313" key="6">
    <source>
        <dbReference type="EMBL" id="WXG68812.1"/>
    </source>
</evidence>
<dbReference type="InterPro" id="IPR036661">
    <property type="entry name" value="Luciferase-like_sf"/>
</dbReference>
<evidence type="ECO:0000313" key="7">
    <source>
        <dbReference type="Proteomes" id="UP001432000"/>
    </source>
</evidence>
<sequence>MKFGIFSPPYADPTSPLRDVMEWSLQVARWGDELGFSEIWFAEHYTTGWQNSPAPELMIAAAARETENITLAAGAHLVPYTNPAALAYRIMALDHLTGGRYIAGVGAGAYPMDQQLFNTGGRNAEMLVEGLDIMTKVWRGEPFRHEGEFWTVDLPAYNEAQAGPVLRPYRSPHPPIAIAGSSAKSASFALAGKNGYIPLSFAKSARHLNGQWTGYSEASVAGGHRPDRANWRVCREVFVADTDEEARRLVTEGFMGHFYDKVMIDVYQRGGESLAPGVAPGDVTAELLARDVWLVGSPETVAERIIGEFEQSGGFGTLVAFDFDYRSNPDAYRHSLDLLINEVGPRVAHLSLEDK</sequence>
<dbReference type="InterPro" id="IPR011251">
    <property type="entry name" value="Luciferase-like_dom"/>
</dbReference>
<evidence type="ECO:0000256" key="2">
    <source>
        <dbReference type="ARBA" id="ARBA00022630"/>
    </source>
</evidence>
<accession>A0ABZ2PLD4</accession>
<reference evidence="6 7" key="1">
    <citation type="submission" date="2024-03" db="EMBL/GenBank/DDBJ databases">
        <title>Natural products discovery in diverse microorganisms through a two-stage MS feature dereplication strategy.</title>
        <authorList>
            <person name="Zhang R."/>
        </authorList>
    </citation>
    <scope>NUCLEOTIDE SEQUENCE [LARGE SCALE GENOMIC DNA]</scope>
    <source>
        <strain evidence="6 7">18930</strain>
    </source>
</reference>
<name>A0ABZ2PLD4_9NOCA</name>
<dbReference type="PANTHER" id="PTHR30137:SF16">
    <property type="entry name" value="BLL0895 PROTEIN"/>
    <property type="match status" value="1"/>
</dbReference>
<keyword evidence="4" id="KW-0503">Monooxygenase</keyword>
<dbReference type="EC" id="1.-.-.-" evidence="6"/>
<keyword evidence="3 6" id="KW-0560">Oxidoreductase</keyword>
<organism evidence="6 7">
    <name type="scientific">Rhodococcus sovatensis</name>
    <dbReference type="NCBI Taxonomy" id="1805840"/>
    <lineage>
        <taxon>Bacteria</taxon>
        <taxon>Bacillati</taxon>
        <taxon>Actinomycetota</taxon>
        <taxon>Actinomycetes</taxon>
        <taxon>Mycobacteriales</taxon>
        <taxon>Nocardiaceae</taxon>
        <taxon>Rhodococcus</taxon>
    </lineage>
</organism>
<evidence type="ECO:0000259" key="5">
    <source>
        <dbReference type="Pfam" id="PF00296"/>
    </source>
</evidence>
<gene>
    <name evidence="6" type="ORF">WDS16_27140</name>
</gene>
<evidence type="ECO:0000256" key="4">
    <source>
        <dbReference type="ARBA" id="ARBA00023033"/>
    </source>
</evidence>
<keyword evidence="2" id="KW-0285">Flavoprotein</keyword>
<dbReference type="PANTHER" id="PTHR30137">
    <property type="entry name" value="LUCIFERASE-LIKE MONOOXYGENASE"/>
    <property type="match status" value="1"/>
</dbReference>
<evidence type="ECO:0000256" key="1">
    <source>
        <dbReference type="ARBA" id="ARBA00010426"/>
    </source>
</evidence>
<proteinExistence type="inferred from homology"/>
<keyword evidence="7" id="KW-1185">Reference proteome</keyword>
<dbReference type="InterPro" id="IPR050766">
    <property type="entry name" value="Bact_Lucif_Oxidored"/>
</dbReference>
<feature type="domain" description="Luciferase-like" evidence="5">
    <location>
        <begin position="1"/>
        <end position="313"/>
    </location>
</feature>
<dbReference type="RefSeq" id="WP_338889239.1">
    <property type="nucleotide sequence ID" value="NZ_CP147846.1"/>
</dbReference>
<dbReference type="Gene3D" id="3.20.20.30">
    <property type="entry name" value="Luciferase-like domain"/>
    <property type="match status" value="1"/>
</dbReference>
<evidence type="ECO:0000256" key="3">
    <source>
        <dbReference type="ARBA" id="ARBA00023002"/>
    </source>
</evidence>
<dbReference type="SUPFAM" id="SSF51679">
    <property type="entry name" value="Bacterial luciferase-like"/>
    <property type="match status" value="1"/>
</dbReference>
<protein>
    <submittedName>
        <fullName evidence="6">LLM class flavin-dependent oxidoreductase</fullName>
        <ecNumber evidence="6">1.-.-.-</ecNumber>
    </submittedName>
</protein>
<comment type="similarity">
    <text evidence="1">Belongs to the bacterial luciferase oxidoreductase family.</text>
</comment>